<dbReference type="PANTHER" id="PTHR31635">
    <property type="entry name" value="REVERSE TRANSCRIPTASE DOMAIN-CONTAINING PROTEIN-RELATED"/>
    <property type="match status" value="1"/>
</dbReference>
<dbReference type="PROSITE" id="PS50878">
    <property type="entry name" value="RT_POL"/>
    <property type="match status" value="1"/>
</dbReference>
<feature type="domain" description="Reverse transcriptase" evidence="1">
    <location>
        <begin position="100"/>
        <end position="376"/>
    </location>
</feature>
<dbReference type="Pfam" id="PF13966">
    <property type="entry name" value="zf-RVT"/>
    <property type="match status" value="1"/>
</dbReference>
<dbReference type="Pfam" id="PF00078">
    <property type="entry name" value="RVT_1"/>
    <property type="match status" value="1"/>
</dbReference>
<keyword evidence="2" id="KW-0808">Transferase</keyword>
<name>A0ABQ5DQK1_9ASTR</name>
<gene>
    <name evidence="2" type="ORF">Tco_0940423</name>
</gene>
<dbReference type="InterPro" id="IPR000477">
    <property type="entry name" value="RT_dom"/>
</dbReference>
<evidence type="ECO:0000313" key="2">
    <source>
        <dbReference type="EMBL" id="GJT40558.1"/>
    </source>
</evidence>
<evidence type="ECO:0000313" key="3">
    <source>
        <dbReference type="Proteomes" id="UP001151760"/>
    </source>
</evidence>
<keyword evidence="3" id="KW-1185">Reference proteome</keyword>
<dbReference type="SUPFAM" id="SSF56672">
    <property type="entry name" value="DNA/RNA polymerases"/>
    <property type="match status" value="1"/>
</dbReference>
<keyword evidence="2" id="KW-0695">RNA-directed DNA polymerase</keyword>
<protein>
    <submittedName>
        <fullName evidence="2">RNA-directed DNA polymerase, eukaryota, reverse transcriptase zinc-binding domain protein</fullName>
    </submittedName>
</protein>
<dbReference type="InterPro" id="IPR026960">
    <property type="entry name" value="RVT-Znf"/>
</dbReference>
<organism evidence="2 3">
    <name type="scientific">Tanacetum coccineum</name>
    <dbReference type="NCBI Taxonomy" id="301880"/>
    <lineage>
        <taxon>Eukaryota</taxon>
        <taxon>Viridiplantae</taxon>
        <taxon>Streptophyta</taxon>
        <taxon>Embryophyta</taxon>
        <taxon>Tracheophyta</taxon>
        <taxon>Spermatophyta</taxon>
        <taxon>Magnoliopsida</taxon>
        <taxon>eudicotyledons</taxon>
        <taxon>Gunneridae</taxon>
        <taxon>Pentapetalae</taxon>
        <taxon>asterids</taxon>
        <taxon>campanulids</taxon>
        <taxon>Asterales</taxon>
        <taxon>Asteraceae</taxon>
        <taxon>Asteroideae</taxon>
        <taxon>Anthemideae</taxon>
        <taxon>Anthemidinae</taxon>
        <taxon>Tanacetum</taxon>
    </lineage>
</organism>
<dbReference type="CDD" id="cd01650">
    <property type="entry name" value="RT_nLTR_like"/>
    <property type="match status" value="1"/>
</dbReference>
<dbReference type="PANTHER" id="PTHR31635:SF196">
    <property type="entry name" value="REVERSE TRANSCRIPTASE DOMAIN-CONTAINING PROTEIN-RELATED"/>
    <property type="match status" value="1"/>
</dbReference>
<dbReference type="EMBL" id="BQNB010015485">
    <property type="protein sequence ID" value="GJT40558.1"/>
    <property type="molecule type" value="Genomic_DNA"/>
</dbReference>
<reference evidence="2" key="1">
    <citation type="journal article" date="2022" name="Int. J. Mol. Sci.">
        <title>Draft Genome of Tanacetum Coccineum: Genomic Comparison of Closely Related Tanacetum-Family Plants.</title>
        <authorList>
            <person name="Yamashiro T."/>
            <person name="Shiraishi A."/>
            <person name="Nakayama K."/>
            <person name="Satake H."/>
        </authorList>
    </citation>
    <scope>NUCLEOTIDE SEQUENCE</scope>
</reference>
<dbReference type="InterPro" id="IPR043502">
    <property type="entry name" value="DNA/RNA_pol_sf"/>
</dbReference>
<evidence type="ECO:0000259" key="1">
    <source>
        <dbReference type="PROSITE" id="PS50878"/>
    </source>
</evidence>
<keyword evidence="2" id="KW-0548">Nucleotidyltransferase</keyword>
<sequence>MHEGIWLTDPSVIKETFINFYKDKFSCQDSQVSFPPFIPTHYLHTSDRDSLEAIVFMDEIKMAVWECGSNKTPGPDGYSFMFIKRFWELLKHDIQEFVHSFFATDKFPQGANSPFITLIPKVPNPLFIKDYRPISLIGLHYKIVAKILANRLSKVMDSIISPEQSAFISGCQILDGPLILSEIVDWYEKRKKKLMLFKVDFEKAFDSVSWRYLDYILDKLGFGIKWRSWIKSCLSSARTSILINGSHILEFSLKRGLRQGDSLSPFFFIIVMEGLHMALNDGMAANLFHGVKFNSSNIHLSHLFYADDVIILSQWNQKDMENIIRILNVFHIASVGVFPFSYLGLPIGSNMSRTASWQILIDRFKARMSRWKANLLSIGGRLTLIKSVLGSLVVKALHGEEAGMDFGGCQSNGVWAKIVGTINYLHSSNIILLSSIRFKVGDDSSIHCSILDRISNGSWDWNWSRPITMGRTKTEFDKLIIDIANLDSDHMADSDSCVWNLSTDGSFSVNMARNLIDDHSLPLLAPSTRWYKMIPKKVNIFMWRMFLDRLPNRVNLSSRGLDLDLIACMVCNGSVESNAHTFFTCDTAAALWRIVRAWSGNSFPSFSSCDDWFTWFDSWHASNDKKARAYSIFAATCWSLWRFRSNITFNSQTMRRSDIFDFIRLNSFFALKIEETFVIIGMIGSNRHCNF</sequence>
<accession>A0ABQ5DQK1</accession>
<proteinExistence type="predicted"/>
<dbReference type="Proteomes" id="UP001151760">
    <property type="component" value="Unassembled WGS sequence"/>
</dbReference>
<comment type="caution">
    <text evidence="2">The sequence shown here is derived from an EMBL/GenBank/DDBJ whole genome shotgun (WGS) entry which is preliminary data.</text>
</comment>
<reference evidence="2" key="2">
    <citation type="submission" date="2022-01" db="EMBL/GenBank/DDBJ databases">
        <authorList>
            <person name="Yamashiro T."/>
            <person name="Shiraishi A."/>
            <person name="Satake H."/>
            <person name="Nakayama K."/>
        </authorList>
    </citation>
    <scope>NUCLEOTIDE SEQUENCE</scope>
</reference>
<dbReference type="GO" id="GO:0003964">
    <property type="term" value="F:RNA-directed DNA polymerase activity"/>
    <property type="evidence" value="ECO:0007669"/>
    <property type="project" value="UniProtKB-KW"/>
</dbReference>